<dbReference type="EMBL" id="CAMXCT010005580">
    <property type="protein sequence ID" value="CAI4012779.1"/>
    <property type="molecule type" value="Genomic_DNA"/>
</dbReference>
<keyword evidence="3" id="KW-0418">Kinase</keyword>
<keyword evidence="3" id="KW-0808">Transferase</keyword>
<dbReference type="EMBL" id="CAMXCT030005580">
    <property type="protein sequence ID" value="CAL4800091.1"/>
    <property type="molecule type" value="Genomic_DNA"/>
</dbReference>
<reference evidence="2" key="1">
    <citation type="submission" date="2022-10" db="EMBL/GenBank/DDBJ databases">
        <authorList>
            <person name="Chen Y."/>
            <person name="Dougan E. K."/>
            <person name="Chan C."/>
            <person name="Rhodes N."/>
            <person name="Thang M."/>
        </authorList>
    </citation>
    <scope>NUCLEOTIDE SEQUENCE</scope>
</reference>
<comment type="caution">
    <text evidence="2">The sequence shown here is derived from an EMBL/GenBank/DDBJ whole genome shotgun (WGS) entry which is preliminary data.</text>
</comment>
<proteinExistence type="predicted"/>
<sequence>MTAAVLVAVIAALPAVLAQPGQMGPEPCSTEPACVEAMSCAKRREPFYWRNVFDINRCHLSMEVRVGLTVSMTGPLSRNATTEQILQTLRNLSSAKGQVDFVSIGVSFPYCLIFCVMDDESLPWKAVEHYRVFAGDSGYDSCWAVKVSKVPKGSMDVMLGPSSSDFRLAAAQVADEFQRPLVSWSLPEIMGISFVRPAQSTVRSTGAWLGNLLGSNSVIETDNVFGRLPEELLFTCRDLVVPSNYSLRTMAQFLPCDGPCDLSRDLDYCAVPRQELSITGHWDPPSVLRSGGWENGCLSFDSNGTAARLEIVMIFDTPRAMVNVDFWGGNSKTGPLLVLGSRLYSSSPPGPLVLPSGTQVMLDSSSDERIEFSICLKQDCQHFTCPAGYKRTAFGSLCNGVQCAPEDLQNCCALDQLPHVNGPFWSNSFTSVLDLAVPPKNWLDNTLPRLLHPRSQFVLCVAQSDTDGLFSDLCTSHINQAIQVGFRTLEKHLPVINADPGVHNALINLMLTRPKPSVILICSELETYSRFIHGLTAMHITFEWIVSCIPFGAQLQTKVPGSPFLTFASWVDGGVLETVKLQLGRCNNCW</sequence>
<evidence type="ECO:0000313" key="4">
    <source>
        <dbReference type="Proteomes" id="UP001152797"/>
    </source>
</evidence>
<accession>A0A9P1GJN1</accession>
<evidence type="ECO:0000256" key="1">
    <source>
        <dbReference type="SAM" id="SignalP"/>
    </source>
</evidence>
<evidence type="ECO:0000313" key="3">
    <source>
        <dbReference type="EMBL" id="CAL4800091.1"/>
    </source>
</evidence>
<gene>
    <name evidence="2" type="ORF">C1SCF055_LOCUS37808</name>
</gene>
<dbReference type="AlphaFoldDB" id="A0A9P1GJN1"/>
<dbReference type="OrthoDB" id="424065at2759"/>
<name>A0A9P1GJN1_9DINO</name>
<reference evidence="3 4" key="2">
    <citation type="submission" date="2024-05" db="EMBL/GenBank/DDBJ databases">
        <authorList>
            <person name="Chen Y."/>
            <person name="Shah S."/>
            <person name="Dougan E. K."/>
            <person name="Thang M."/>
            <person name="Chan C."/>
        </authorList>
    </citation>
    <scope>NUCLEOTIDE SEQUENCE [LARGE SCALE GENOMIC DNA]</scope>
</reference>
<evidence type="ECO:0000313" key="2">
    <source>
        <dbReference type="EMBL" id="CAI4012779.1"/>
    </source>
</evidence>
<organism evidence="2">
    <name type="scientific">Cladocopium goreaui</name>
    <dbReference type="NCBI Taxonomy" id="2562237"/>
    <lineage>
        <taxon>Eukaryota</taxon>
        <taxon>Sar</taxon>
        <taxon>Alveolata</taxon>
        <taxon>Dinophyceae</taxon>
        <taxon>Suessiales</taxon>
        <taxon>Symbiodiniaceae</taxon>
        <taxon>Cladocopium</taxon>
    </lineage>
</organism>
<dbReference type="GO" id="GO:0016301">
    <property type="term" value="F:kinase activity"/>
    <property type="evidence" value="ECO:0007669"/>
    <property type="project" value="UniProtKB-KW"/>
</dbReference>
<feature type="signal peptide" evidence="1">
    <location>
        <begin position="1"/>
        <end position="18"/>
    </location>
</feature>
<dbReference type="Proteomes" id="UP001152797">
    <property type="component" value="Unassembled WGS sequence"/>
</dbReference>
<keyword evidence="3" id="KW-0675">Receptor</keyword>
<feature type="chain" id="PRO_5043272946" evidence="1">
    <location>
        <begin position="19"/>
        <end position="590"/>
    </location>
</feature>
<keyword evidence="4" id="KW-1185">Reference proteome</keyword>
<dbReference type="EMBL" id="CAMXCT020005580">
    <property type="protein sequence ID" value="CAL1166154.1"/>
    <property type="molecule type" value="Genomic_DNA"/>
</dbReference>
<keyword evidence="1" id="KW-0732">Signal</keyword>
<protein>
    <submittedName>
        <fullName evidence="3">Tyrosine-protein kinase ephrin type A/B receptor-like domain-containing protein</fullName>
    </submittedName>
</protein>